<dbReference type="PANTHER" id="PTHR34585">
    <property type="match status" value="1"/>
</dbReference>
<accession>A0ABY7T5M2</accession>
<dbReference type="RefSeq" id="WP_273629194.1">
    <property type="nucleotide sequence ID" value="NZ_CP117167.1"/>
</dbReference>
<dbReference type="InterPro" id="IPR009061">
    <property type="entry name" value="DNA-bd_dom_put_sf"/>
</dbReference>
<evidence type="ECO:0000313" key="1">
    <source>
        <dbReference type="EMBL" id="WCT11007.1"/>
    </source>
</evidence>
<sequence length="95" mass="11042">MTLDELITKKDLENFKAELFELLKPIVVTQSFQRQKWLRSKDVRTMLKISPGTLSNLQKDGTLTPRKIGKILFYKAEEIEKLLNAPEKKSPKKLI</sequence>
<protein>
    <submittedName>
        <fullName evidence="1">Helix-turn-helix domain-containing protein</fullName>
    </submittedName>
</protein>
<dbReference type="EMBL" id="CP117167">
    <property type="protein sequence ID" value="WCT11007.1"/>
    <property type="molecule type" value="Genomic_DNA"/>
</dbReference>
<dbReference type="PANTHER" id="PTHR34585:SF22">
    <property type="entry name" value="HELIX-TURN-HELIX DOMAIN-CONTAINING PROTEIN"/>
    <property type="match status" value="1"/>
</dbReference>
<evidence type="ECO:0000313" key="2">
    <source>
        <dbReference type="Proteomes" id="UP001216139"/>
    </source>
</evidence>
<proteinExistence type="predicted"/>
<gene>
    <name evidence="1" type="ORF">PQO05_19915</name>
</gene>
<keyword evidence="2" id="KW-1185">Reference proteome</keyword>
<organism evidence="1 2">
    <name type="scientific">Mucilaginibacter jinjuensis</name>
    <dbReference type="NCBI Taxonomy" id="1176721"/>
    <lineage>
        <taxon>Bacteria</taxon>
        <taxon>Pseudomonadati</taxon>
        <taxon>Bacteroidota</taxon>
        <taxon>Sphingobacteriia</taxon>
        <taxon>Sphingobacteriales</taxon>
        <taxon>Sphingobacteriaceae</taxon>
        <taxon>Mucilaginibacter</taxon>
    </lineage>
</organism>
<reference evidence="1 2" key="1">
    <citation type="submission" date="2023-02" db="EMBL/GenBank/DDBJ databases">
        <title>Genome sequence of Mucilaginibacter jinjuensis strain KACC 16571.</title>
        <authorList>
            <person name="Kim S."/>
            <person name="Heo J."/>
            <person name="Kwon S.-W."/>
        </authorList>
    </citation>
    <scope>NUCLEOTIDE SEQUENCE [LARGE SCALE GENOMIC DNA]</scope>
    <source>
        <strain evidence="1 2">KACC 16571</strain>
    </source>
</reference>
<dbReference type="Proteomes" id="UP001216139">
    <property type="component" value="Chromosome"/>
</dbReference>
<name>A0ABY7T5M2_9SPHI</name>
<dbReference type="SUPFAM" id="SSF46955">
    <property type="entry name" value="Putative DNA-binding domain"/>
    <property type="match status" value="1"/>
</dbReference>